<comment type="caution">
    <text evidence="2">The sequence shown here is derived from an EMBL/GenBank/DDBJ whole genome shotgun (WGS) entry which is preliminary data.</text>
</comment>
<proteinExistence type="predicted"/>
<dbReference type="AlphaFoldDB" id="A0A415G4K5"/>
<gene>
    <name evidence="2" type="ORF">DW068_13395</name>
</gene>
<accession>A0A415G4K5</accession>
<sequence length="62" mass="7466">MFAIVLFLLILKSRFLLIISFMYLMAMIISLLTYFVNRFIGIYLKTIFEKREIWLNHAVFEG</sequence>
<keyword evidence="1" id="KW-0812">Transmembrane</keyword>
<dbReference type="EMBL" id="QRNJ01000062">
    <property type="protein sequence ID" value="RHK35635.1"/>
    <property type="molecule type" value="Genomic_DNA"/>
</dbReference>
<evidence type="ECO:0000313" key="2">
    <source>
        <dbReference type="EMBL" id="RHK35635.1"/>
    </source>
</evidence>
<evidence type="ECO:0000256" key="1">
    <source>
        <dbReference type="SAM" id="Phobius"/>
    </source>
</evidence>
<protein>
    <submittedName>
        <fullName evidence="2">Uncharacterized protein</fullName>
    </submittedName>
</protein>
<dbReference type="Proteomes" id="UP000283497">
    <property type="component" value="Unassembled WGS sequence"/>
</dbReference>
<keyword evidence="1" id="KW-0472">Membrane</keyword>
<name>A0A415G4K5_9FIRM</name>
<evidence type="ECO:0000313" key="3">
    <source>
        <dbReference type="Proteomes" id="UP000283497"/>
    </source>
</evidence>
<keyword evidence="1" id="KW-1133">Transmembrane helix</keyword>
<feature type="transmembrane region" description="Helical" evidence="1">
    <location>
        <begin position="15"/>
        <end position="36"/>
    </location>
</feature>
<reference evidence="2 3" key="1">
    <citation type="submission" date="2018-08" db="EMBL/GenBank/DDBJ databases">
        <title>A genome reference for cultivated species of the human gut microbiota.</title>
        <authorList>
            <person name="Zou Y."/>
            <person name="Xue W."/>
            <person name="Luo G."/>
        </authorList>
    </citation>
    <scope>NUCLEOTIDE SEQUENCE [LARGE SCALE GENOMIC DNA]</scope>
    <source>
        <strain evidence="2 3">AF45-14BH</strain>
    </source>
</reference>
<organism evidence="2 3">
    <name type="scientific">Anaerobutyricum hallii</name>
    <dbReference type="NCBI Taxonomy" id="39488"/>
    <lineage>
        <taxon>Bacteria</taxon>
        <taxon>Bacillati</taxon>
        <taxon>Bacillota</taxon>
        <taxon>Clostridia</taxon>
        <taxon>Lachnospirales</taxon>
        <taxon>Lachnospiraceae</taxon>
        <taxon>Anaerobutyricum</taxon>
    </lineage>
</organism>